<dbReference type="Pfam" id="PF12796">
    <property type="entry name" value="Ank_2"/>
    <property type="match status" value="1"/>
</dbReference>
<dbReference type="SUPFAM" id="SSF48403">
    <property type="entry name" value="Ankyrin repeat"/>
    <property type="match status" value="1"/>
</dbReference>
<feature type="repeat" description="ANK" evidence="3">
    <location>
        <begin position="41"/>
        <end position="73"/>
    </location>
</feature>
<organism evidence="5 6">
    <name type="scientific">Sinanodonta woodiana</name>
    <name type="common">Chinese pond mussel</name>
    <name type="synonym">Anodonta woodiana</name>
    <dbReference type="NCBI Taxonomy" id="1069815"/>
    <lineage>
        <taxon>Eukaryota</taxon>
        <taxon>Metazoa</taxon>
        <taxon>Spiralia</taxon>
        <taxon>Lophotrochozoa</taxon>
        <taxon>Mollusca</taxon>
        <taxon>Bivalvia</taxon>
        <taxon>Autobranchia</taxon>
        <taxon>Heteroconchia</taxon>
        <taxon>Palaeoheterodonta</taxon>
        <taxon>Unionida</taxon>
        <taxon>Unionoidea</taxon>
        <taxon>Unionidae</taxon>
        <taxon>Unioninae</taxon>
        <taxon>Sinanodonta</taxon>
    </lineage>
</organism>
<keyword evidence="4" id="KW-1133">Transmembrane helix</keyword>
<dbReference type="EMBL" id="JBJQND010000011">
    <property type="protein sequence ID" value="KAL3861733.1"/>
    <property type="molecule type" value="Genomic_DNA"/>
</dbReference>
<dbReference type="InterPro" id="IPR002110">
    <property type="entry name" value="Ankyrin_rpt"/>
</dbReference>
<dbReference type="InterPro" id="IPR050776">
    <property type="entry name" value="Ank_Repeat/CDKN_Inhibitor"/>
</dbReference>
<keyword evidence="4" id="KW-0812">Transmembrane</keyword>
<keyword evidence="4" id="KW-0472">Membrane</keyword>
<dbReference type="PANTHER" id="PTHR24201">
    <property type="entry name" value="ANK_REP_REGION DOMAIN-CONTAINING PROTEIN"/>
    <property type="match status" value="1"/>
</dbReference>
<dbReference type="PANTHER" id="PTHR24201:SF14">
    <property type="entry name" value="CYCLIN-DEPENDENT KINASE 4 INHIBITOR C-LIKE"/>
    <property type="match status" value="1"/>
</dbReference>
<dbReference type="EMBL" id="JBJQND010000011">
    <property type="protein sequence ID" value="KAL3861732.1"/>
    <property type="molecule type" value="Genomic_DNA"/>
</dbReference>
<dbReference type="Proteomes" id="UP001634394">
    <property type="component" value="Unassembled WGS sequence"/>
</dbReference>
<keyword evidence="2 3" id="KW-0040">ANK repeat</keyword>
<proteinExistence type="predicted"/>
<evidence type="ECO:0000313" key="6">
    <source>
        <dbReference type="Proteomes" id="UP001634394"/>
    </source>
</evidence>
<evidence type="ECO:0000256" key="2">
    <source>
        <dbReference type="ARBA" id="ARBA00023043"/>
    </source>
</evidence>
<dbReference type="Gene3D" id="1.25.40.20">
    <property type="entry name" value="Ankyrin repeat-containing domain"/>
    <property type="match status" value="1"/>
</dbReference>
<keyword evidence="1" id="KW-0677">Repeat</keyword>
<dbReference type="PROSITE" id="PS50088">
    <property type="entry name" value="ANK_REPEAT"/>
    <property type="match status" value="1"/>
</dbReference>
<protein>
    <submittedName>
        <fullName evidence="5">Uncharacterized protein</fullName>
    </submittedName>
</protein>
<comment type="caution">
    <text evidence="5">The sequence shown here is derived from an EMBL/GenBank/DDBJ whole genome shotgun (WGS) entry which is preliminary data.</text>
</comment>
<evidence type="ECO:0000256" key="4">
    <source>
        <dbReference type="SAM" id="Phobius"/>
    </source>
</evidence>
<reference evidence="5 6" key="1">
    <citation type="submission" date="2024-11" db="EMBL/GenBank/DDBJ databases">
        <title>Chromosome-level genome assembly of the freshwater bivalve Anodonta woodiana.</title>
        <authorList>
            <person name="Chen X."/>
        </authorList>
    </citation>
    <scope>NUCLEOTIDE SEQUENCE [LARGE SCALE GENOMIC DNA]</scope>
    <source>
        <strain evidence="5">MN2024</strain>
        <tissue evidence="5">Gills</tissue>
    </source>
</reference>
<feature type="transmembrane region" description="Helical" evidence="4">
    <location>
        <begin position="164"/>
        <end position="185"/>
    </location>
</feature>
<keyword evidence="6" id="KW-1185">Reference proteome</keyword>
<dbReference type="InterPro" id="IPR036770">
    <property type="entry name" value="Ankyrin_rpt-contain_sf"/>
</dbReference>
<gene>
    <name evidence="5" type="ORF">ACJMK2_007756</name>
</gene>
<evidence type="ECO:0000256" key="1">
    <source>
        <dbReference type="ARBA" id="ARBA00022737"/>
    </source>
</evidence>
<dbReference type="SMART" id="SM00248">
    <property type="entry name" value="ANK"/>
    <property type="match status" value="3"/>
</dbReference>
<dbReference type="PROSITE" id="PS50297">
    <property type="entry name" value="ANK_REP_REGION"/>
    <property type="match status" value="1"/>
</dbReference>
<accession>A0ABD3VJP5</accession>
<sequence length="204" mass="23191">MEFDMMESGYALIEAVLYENMGMAQKLLESENYDINEADASGRTALHVAACHGNEHVVRLLLENGADINARDKNDNTPLHWCGHSECISILAKYGADFAVRNKIGATAKDMAIRRGVSPEVIDTFERYEQLFVRQGCDRKRMAGEDSISPLWYEFGQELGPKKVFLLVLFLLCFSLYIAYTVTGFSKHVETRLPLKYDRPHYEL</sequence>
<dbReference type="AlphaFoldDB" id="A0ABD3VJP5"/>
<dbReference type="PRINTS" id="PR01415">
    <property type="entry name" value="ANKYRIN"/>
</dbReference>
<evidence type="ECO:0000313" key="5">
    <source>
        <dbReference type="EMBL" id="KAL3861732.1"/>
    </source>
</evidence>
<name>A0ABD3VJP5_SINWO</name>
<evidence type="ECO:0000256" key="3">
    <source>
        <dbReference type="PROSITE-ProRule" id="PRU00023"/>
    </source>
</evidence>